<gene>
    <name evidence="1" type="ORF">A2024_10205</name>
</gene>
<dbReference type="Proteomes" id="UP000177230">
    <property type="component" value="Unassembled WGS sequence"/>
</dbReference>
<comment type="caution">
    <text evidence="1">The sequence shown here is derived from an EMBL/GenBank/DDBJ whole genome shotgun (WGS) entry which is preliminary data.</text>
</comment>
<accession>A0A1F5RK07</accession>
<dbReference type="Gene3D" id="3.30.460.40">
    <property type="match status" value="1"/>
</dbReference>
<dbReference type="InterPro" id="IPR043519">
    <property type="entry name" value="NT_sf"/>
</dbReference>
<name>A0A1F5RK07_9BACT</name>
<evidence type="ECO:0000313" key="1">
    <source>
        <dbReference type="EMBL" id="OGF14351.1"/>
    </source>
</evidence>
<protein>
    <submittedName>
        <fullName evidence="1">Uncharacterized protein</fullName>
    </submittedName>
</protein>
<dbReference type="EMBL" id="MFFM01000003">
    <property type="protein sequence ID" value="OGF14351.1"/>
    <property type="molecule type" value="Genomic_DNA"/>
</dbReference>
<organism evidence="1 2">
    <name type="scientific">Candidatus Edwardsbacteria bacterium GWF2_54_11</name>
    <dbReference type="NCBI Taxonomy" id="1817851"/>
    <lineage>
        <taxon>Bacteria</taxon>
        <taxon>Candidatus Edwardsiibacteriota</taxon>
    </lineage>
</organism>
<dbReference type="SUPFAM" id="SSF81301">
    <property type="entry name" value="Nucleotidyltransferase"/>
    <property type="match status" value="1"/>
</dbReference>
<reference evidence="1 2" key="1">
    <citation type="journal article" date="2016" name="Nat. Commun.">
        <title>Thousands of microbial genomes shed light on interconnected biogeochemical processes in an aquifer system.</title>
        <authorList>
            <person name="Anantharaman K."/>
            <person name="Brown C.T."/>
            <person name="Hug L.A."/>
            <person name="Sharon I."/>
            <person name="Castelle C.J."/>
            <person name="Probst A.J."/>
            <person name="Thomas B.C."/>
            <person name="Singh A."/>
            <person name="Wilkins M.J."/>
            <person name="Karaoz U."/>
            <person name="Brodie E.L."/>
            <person name="Williams K.H."/>
            <person name="Hubbard S.S."/>
            <person name="Banfield J.F."/>
        </authorList>
    </citation>
    <scope>NUCLEOTIDE SEQUENCE [LARGE SCALE GENOMIC DNA]</scope>
</reference>
<evidence type="ECO:0000313" key="2">
    <source>
        <dbReference type="Proteomes" id="UP000177230"/>
    </source>
</evidence>
<proteinExistence type="predicted"/>
<dbReference type="AlphaFoldDB" id="A0A1F5RK07"/>
<sequence>MEIYQDYEDLLRIFNTGKVKYLLIGAFAVSYYAQPRYTKDMDIWIEPTAENAGKVYKCLSDFGAPLNKISINDLAIKGTIFQIGVEPVRIDILTDIAGLTFKKAWPNRKKSKFGKTNTYFIGLKDLISAKRAANRLQDKVDLENLMPLIKDK</sequence>